<dbReference type="InParanoid" id="A0A1V9X204"/>
<dbReference type="PANTHER" id="PTHR12246">
    <property type="entry name" value="PALMITOYLTRANSFERASE ZDHHC16"/>
    <property type="match status" value="1"/>
</dbReference>
<dbReference type="EMBL" id="MNPL01027803">
    <property type="protein sequence ID" value="OQR67680.1"/>
    <property type="molecule type" value="Genomic_DNA"/>
</dbReference>
<evidence type="ECO:0000256" key="4">
    <source>
        <dbReference type="ARBA" id="ARBA00022989"/>
    </source>
</evidence>
<gene>
    <name evidence="9" type="ORF">BIW11_13368</name>
</gene>
<feature type="transmembrane region" description="Helical" evidence="7">
    <location>
        <begin position="39"/>
        <end position="59"/>
    </location>
</feature>
<dbReference type="EC" id="2.3.1.225" evidence="7"/>
<dbReference type="InterPro" id="IPR001594">
    <property type="entry name" value="Palmitoyltrfase_DHHC"/>
</dbReference>
<evidence type="ECO:0000256" key="6">
    <source>
        <dbReference type="ARBA" id="ARBA00023315"/>
    </source>
</evidence>
<comment type="domain">
    <text evidence="7">The DHHC domain is required for palmitoyltransferase activity.</text>
</comment>
<proteinExistence type="inferred from homology"/>
<dbReference type="GO" id="GO:0016020">
    <property type="term" value="C:membrane"/>
    <property type="evidence" value="ECO:0007669"/>
    <property type="project" value="UniProtKB-SubCell"/>
</dbReference>
<keyword evidence="10" id="KW-1185">Reference proteome</keyword>
<feature type="transmembrane region" description="Helical" evidence="7">
    <location>
        <begin position="142"/>
        <end position="161"/>
    </location>
</feature>
<comment type="subcellular location">
    <subcellularLocation>
        <location evidence="1">Membrane</location>
        <topology evidence="1">Multi-pass membrane protein</topology>
    </subcellularLocation>
</comment>
<dbReference type="Pfam" id="PF01529">
    <property type="entry name" value="DHHC"/>
    <property type="match status" value="1"/>
</dbReference>
<evidence type="ECO:0000313" key="10">
    <source>
        <dbReference type="Proteomes" id="UP000192247"/>
    </source>
</evidence>
<keyword evidence="6 7" id="KW-0012">Acyltransferase</keyword>
<evidence type="ECO:0000256" key="1">
    <source>
        <dbReference type="ARBA" id="ARBA00004141"/>
    </source>
</evidence>
<dbReference type="Proteomes" id="UP000192247">
    <property type="component" value="Unassembled WGS sequence"/>
</dbReference>
<dbReference type="AlphaFoldDB" id="A0A1V9X204"/>
<comment type="caution">
    <text evidence="9">The sequence shown here is derived from an EMBL/GenBank/DDBJ whole genome shotgun (WGS) entry which is preliminary data.</text>
</comment>
<reference evidence="9 10" key="1">
    <citation type="journal article" date="2017" name="Gigascience">
        <title>Draft genome of the honey bee ectoparasitic mite, Tropilaelaps mercedesae, is shaped by the parasitic life history.</title>
        <authorList>
            <person name="Dong X."/>
            <person name="Armstrong S.D."/>
            <person name="Xia D."/>
            <person name="Makepeace B.L."/>
            <person name="Darby A.C."/>
            <person name="Kadowaki T."/>
        </authorList>
    </citation>
    <scope>NUCLEOTIDE SEQUENCE [LARGE SCALE GENOMIC DNA]</scope>
    <source>
        <strain evidence="9">Wuxi-XJTLU</strain>
    </source>
</reference>
<keyword evidence="5 7" id="KW-0472">Membrane</keyword>
<evidence type="ECO:0000256" key="3">
    <source>
        <dbReference type="ARBA" id="ARBA00022692"/>
    </source>
</evidence>
<evidence type="ECO:0000256" key="7">
    <source>
        <dbReference type="RuleBase" id="RU079119"/>
    </source>
</evidence>
<comment type="catalytic activity">
    <reaction evidence="7">
        <text>L-cysteinyl-[protein] + hexadecanoyl-CoA = S-hexadecanoyl-L-cysteinyl-[protein] + CoA</text>
        <dbReference type="Rhea" id="RHEA:36683"/>
        <dbReference type="Rhea" id="RHEA-COMP:10131"/>
        <dbReference type="Rhea" id="RHEA-COMP:11032"/>
        <dbReference type="ChEBI" id="CHEBI:29950"/>
        <dbReference type="ChEBI" id="CHEBI:57287"/>
        <dbReference type="ChEBI" id="CHEBI:57379"/>
        <dbReference type="ChEBI" id="CHEBI:74151"/>
        <dbReference type="EC" id="2.3.1.225"/>
    </reaction>
</comment>
<accession>A0A1V9X204</accession>
<name>A0A1V9X204_9ACAR</name>
<evidence type="ECO:0000256" key="2">
    <source>
        <dbReference type="ARBA" id="ARBA00022679"/>
    </source>
</evidence>
<dbReference type="OrthoDB" id="331948at2759"/>
<evidence type="ECO:0000313" key="9">
    <source>
        <dbReference type="EMBL" id="OQR67680.1"/>
    </source>
</evidence>
<protein>
    <recommendedName>
        <fullName evidence="7">Palmitoyltransferase</fullName>
        <ecNumber evidence="7">2.3.1.225</ecNumber>
    </recommendedName>
</protein>
<dbReference type="InterPro" id="IPR039859">
    <property type="entry name" value="PFA4/ZDH16/20/ERF2-like"/>
</dbReference>
<feature type="transmembrane region" description="Helical" evidence="7">
    <location>
        <begin position="12"/>
        <end position="33"/>
    </location>
</feature>
<dbReference type="STRING" id="418985.A0A1V9X204"/>
<keyword evidence="4 7" id="KW-1133">Transmembrane helix</keyword>
<evidence type="ECO:0000256" key="5">
    <source>
        <dbReference type="ARBA" id="ARBA00023136"/>
    </source>
</evidence>
<dbReference type="FunCoup" id="A0A1V9X204">
    <property type="interactions" value="200"/>
</dbReference>
<comment type="similarity">
    <text evidence="7">Belongs to the DHHC palmitoyltransferase family.</text>
</comment>
<dbReference type="GO" id="GO:0019706">
    <property type="term" value="F:protein-cysteine S-palmitoyltransferase activity"/>
    <property type="evidence" value="ECO:0007669"/>
    <property type="project" value="UniProtKB-EC"/>
</dbReference>
<feature type="transmembrane region" description="Helical" evidence="7">
    <location>
        <begin position="181"/>
        <end position="203"/>
    </location>
</feature>
<feature type="domain" description="Palmitoyltransferase DHHC" evidence="8">
    <location>
        <begin position="90"/>
        <end position="212"/>
    </location>
</feature>
<organism evidence="9 10">
    <name type="scientific">Tropilaelaps mercedesae</name>
    <dbReference type="NCBI Taxonomy" id="418985"/>
    <lineage>
        <taxon>Eukaryota</taxon>
        <taxon>Metazoa</taxon>
        <taxon>Ecdysozoa</taxon>
        <taxon>Arthropoda</taxon>
        <taxon>Chelicerata</taxon>
        <taxon>Arachnida</taxon>
        <taxon>Acari</taxon>
        <taxon>Parasitiformes</taxon>
        <taxon>Mesostigmata</taxon>
        <taxon>Gamasina</taxon>
        <taxon>Dermanyssoidea</taxon>
        <taxon>Laelapidae</taxon>
        <taxon>Tropilaelaps</taxon>
    </lineage>
</organism>
<evidence type="ECO:0000259" key="8">
    <source>
        <dbReference type="Pfam" id="PF01529"/>
    </source>
</evidence>
<keyword evidence="2 7" id="KW-0808">Transferase</keyword>
<dbReference type="PROSITE" id="PS50216">
    <property type="entry name" value="DHHC"/>
    <property type="match status" value="1"/>
</dbReference>
<sequence>MSNNVDVCGVSCLVLLYGCVAYAEYALIYWMILPVLADSLWGVVHFVVFNMLLVMALWAHGRASFGDPGVVPLPKTHIDFSTALQHQTKNSEWSICARCETYRPPHAHHCRICNRCIRKMDHHCPWINNCVGELNQKYFLQFLVYTGVTCLYGAMVVGVSWHLEPPEADNTPLSEYRQNRLIHTVIFLVECLLFGLFVIVIFCDQLGSVMHGPQEGKLPVSSGGHLGHHNNMRRNKSCRSSMRDVCGRGRPLEMVFTTDGAKKTLSRSSERNSTNAKECWRGVAYLWFRGAPEIVETSAFV</sequence>
<keyword evidence="3 7" id="KW-0812">Transmembrane</keyword>